<dbReference type="EMBL" id="BMQA01000013">
    <property type="protein sequence ID" value="GGJ27050.1"/>
    <property type="molecule type" value="Genomic_DNA"/>
</dbReference>
<sequence length="139" mass="14014">MDSDRTRGTGTARLLASCAVLLGLFLMHGSPVTASGGCHGSARATLTAHGEHTPTAVVPSGPDAARVQVVDGTAAHGAQCVAIPVERHLPLPAAPFVAVVALAVLAGWALRRAWSPGGTGRRGPPGGRGLMLQVCVARM</sequence>
<dbReference type="AlphaFoldDB" id="A0A917KRU6"/>
<accession>A0A917KRU6</accession>
<proteinExistence type="predicted"/>
<evidence type="ECO:0000256" key="1">
    <source>
        <dbReference type="SAM" id="Phobius"/>
    </source>
</evidence>
<name>A0A917KRU6_9ACTN</name>
<keyword evidence="3" id="KW-1185">Reference proteome</keyword>
<keyword evidence="1" id="KW-1133">Transmembrane helix</keyword>
<organism evidence="2 3">
    <name type="scientific">Streptomyces brasiliensis</name>
    <dbReference type="NCBI Taxonomy" id="1954"/>
    <lineage>
        <taxon>Bacteria</taxon>
        <taxon>Bacillati</taxon>
        <taxon>Actinomycetota</taxon>
        <taxon>Actinomycetes</taxon>
        <taxon>Kitasatosporales</taxon>
        <taxon>Streptomycetaceae</taxon>
        <taxon>Streptomyces</taxon>
    </lineage>
</organism>
<dbReference type="RefSeq" id="WP_189312827.1">
    <property type="nucleotide sequence ID" value="NZ_BMQA01000013.1"/>
</dbReference>
<comment type="caution">
    <text evidence="2">The sequence shown here is derived from an EMBL/GenBank/DDBJ whole genome shotgun (WGS) entry which is preliminary data.</text>
</comment>
<keyword evidence="1" id="KW-0472">Membrane</keyword>
<evidence type="ECO:0000313" key="2">
    <source>
        <dbReference type="EMBL" id="GGJ27050.1"/>
    </source>
</evidence>
<reference evidence="2" key="1">
    <citation type="journal article" date="2014" name="Int. J. Syst. Evol. Microbiol.">
        <title>Complete genome sequence of Corynebacterium casei LMG S-19264T (=DSM 44701T), isolated from a smear-ripened cheese.</title>
        <authorList>
            <consortium name="US DOE Joint Genome Institute (JGI-PGF)"/>
            <person name="Walter F."/>
            <person name="Albersmeier A."/>
            <person name="Kalinowski J."/>
            <person name="Ruckert C."/>
        </authorList>
    </citation>
    <scope>NUCLEOTIDE SEQUENCE</scope>
    <source>
        <strain evidence="2">JCM 3086</strain>
    </source>
</reference>
<reference evidence="2" key="2">
    <citation type="submission" date="2020-09" db="EMBL/GenBank/DDBJ databases">
        <authorList>
            <person name="Sun Q."/>
            <person name="Ohkuma M."/>
        </authorList>
    </citation>
    <scope>NUCLEOTIDE SEQUENCE</scope>
    <source>
        <strain evidence="2">JCM 3086</strain>
    </source>
</reference>
<evidence type="ECO:0000313" key="3">
    <source>
        <dbReference type="Proteomes" id="UP000657574"/>
    </source>
</evidence>
<keyword evidence="1" id="KW-0812">Transmembrane</keyword>
<feature type="transmembrane region" description="Helical" evidence="1">
    <location>
        <begin position="93"/>
        <end position="110"/>
    </location>
</feature>
<gene>
    <name evidence="2" type="ORF">GCM10010121_042830</name>
</gene>
<dbReference type="Proteomes" id="UP000657574">
    <property type="component" value="Unassembled WGS sequence"/>
</dbReference>
<protein>
    <submittedName>
        <fullName evidence="2">Uncharacterized protein</fullName>
    </submittedName>
</protein>